<keyword evidence="2" id="KW-0689">Ribosomal protein</keyword>
<feature type="region of interest" description="Disordered" evidence="4">
    <location>
        <begin position="1"/>
        <end position="52"/>
    </location>
</feature>
<gene>
    <name evidence="5" type="ORF">EI555_021388</name>
</gene>
<dbReference type="EMBL" id="RWIC01000597">
    <property type="protein sequence ID" value="TKC41875.1"/>
    <property type="molecule type" value="Genomic_DNA"/>
</dbReference>
<protein>
    <submittedName>
        <fullName evidence="5">Uncharacterized protein</fullName>
    </submittedName>
</protein>
<evidence type="ECO:0000313" key="6">
    <source>
        <dbReference type="Proteomes" id="UP000308365"/>
    </source>
</evidence>
<dbReference type="FunFam" id="3.30.60.300:FF:000001">
    <property type="entry name" value="60S ribosomal protein L10"/>
    <property type="match status" value="1"/>
</dbReference>
<name>A0A4U1EYB3_MONMO</name>
<feature type="non-terminal residue" evidence="5">
    <location>
        <position position="1"/>
    </location>
</feature>
<dbReference type="Proteomes" id="UP000308365">
    <property type="component" value="Unassembled WGS sequence"/>
</dbReference>
<dbReference type="CDD" id="cd01433">
    <property type="entry name" value="Ribosomal_L16_L10e"/>
    <property type="match status" value="1"/>
</dbReference>
<proteinExistence type="inferred from homology"/>
<feature type="compositionally biased region" description="Basic residues" evidence="4">
    <location>
        <begin position="1"/>
        <end position="12"/>
    </location>
</feature>
<feature type="compositionally biased region" description="Gly residues" evidence="4">
    <location>
        <begin position="36"/>
        <end position="47"/>
    </location>
</feature>
<accession>A0A4U1EYB3</accession>
<comment type="caution">
    <text evidence="5">The sequence shown here is derived from an EMBL/GenBank/DDBJ whole genome shotgun (WGS) entry which is preliminary data.</text>
</comment>
<dbReference type="Pfam" id="PF00252">
    <property type="entry name" value="Ribosomal_L16"/>
    <property type="match status" value="1"/>
</dbReference>
<organism evidence="5 6">
    <name type="scientific">Monodon monoceros</name>
    <name type="common">Narwhal</name>
    <name type="synonym">Ceratodon monodon</name>
    <dbReference type="NCBI Taxonomy" id="40151"/>
    <lineage>
        <taxon>Eukaryota</taxon>
        <taxon>Metazoa</taxon>
        <taxon>Chordata</taxon>
        <taxon>Craniata</taxon>
        <taxon>Vertebrata</taxon>
        <taxon>Euteleostomi</taxon>
        <taxon>Mammalia</taxon>
        <taxon>Eutheria</taxon>
        <taxon>Laurasiatheria</taxon>
        <taxon>Artiodactyla</taxon>
        <taxon>Whippomorpha</taxon>
        <taxon>Cetacea</taxon>
        <taxon>Odontoceti</taxon>
        <taxon>Monodontidae</taxon>
        <taxon>Monodon</taxon>
    </lineage>
</organism>
<evidence type="ECO:0000256" key="3">
    <source>
        <dbReference type="ARBA" id="ARBA00023274"/>
    </source>
</evidence>
<dbReference type="GO" id="GO:0006412">
    <property type="term" value="P:translation"/>
    <property type="evidence" value="ECO:0007669"/>
    <property type="project" value="InterPro"/>
</dbReference>
<evidence type="ECO:0000256" key="2">
    <source>
        <dbReference type="ARBA" id="ARBA00022980"/>
    </source>
</evidence>
<dbReference type="GO" id="GO:0015934">
    <property type="term" value="C:large ribosomal subunit"/>
    <property type="evidence" value="ECO:0007669"/>
    <property type="project" value="UniProtKB-ARBA"/>
</dbReference>
<dbReference type="PANTHER" id="PTHR11726">
    <property type="entry name" value="60S RIBOSOMAL PROTEIN L10"/>
    <property type="match status" value="1"/>
</dbReference>
<dbReference type="InterPro" id="IPR001197">
    <property type="entry name" value="Ribosomal_uL16_euk_arch"/>
</dbReference>
<dbReference type="InterPro" id="IPR016180">
    <property type="entry name" value="Ribosomal_uL16_dom"/>
</dbReference>
<sequence>RRTPALCGRHRSRGEGAAPPRPLGPAVPARPAPPGMDGGSTTPGGGRTGREGAAAAAQRRELSNLHLDPLTSRMISIPVTVTVTAFSLPRPPNCLPSADLPRGIPALFGYELFRGETLHTDIYEERMCPHAVVAQPQTPRGAVVTALLPSCTPVTQPFSTQMPRVQEVSHGHTFRPLLERLLGHREVAPEVLPEVLPTFVPLRWVPLGPQGQLPVPELSRLQTGARGAFGKPQGTVARVHIGQVIMSIRTKLQNKEHVIEALRRAKFKFPGRQKIHISKKWGFTKFNADEFENMVAEKWLIPDGCGVKYIPNRGPLDKWRALHS</sequence>
<dbReference type="SUPFAM" id="SSF54686">
    <property type="entry name" value="Ribosomal protein L16p/L10e"/>
    <property type="match status" value="1"/>
</dbReference>
<dbReference type="Gene3D" id="3.90.1170.10">
    <property type="entry name" value="Ribosomal protein L10e/L16"/>
    <property type="match status" value="1"/>
</dbReference>
<reference evidence="6" key="1">
    <citation type="journal article" date="2019" name="IScience">
        <title>Narwhal Genome Reveals Long-Term Low Genetic Diversity despite Current Large Abundance Size.</title>
        <authorList>
            <person name="Westbury M.V."/>
            <person name="Petersen B."/>
            <person name="Garde E."/>
            <person name="Heide-Jorgensen M.P."/>
            <person name="Lorenzen E.D."/>
        </authorList>
    </citation>
    <scope>NUCLEOTIDE SEQUENCE [LARGE SCALE GENOMIC DNA]</scope>
</reference>
<dbReference type="InterPro" id="IPR036920">
    <property type="entry name" value="Ribosomal_uL16_sf"/>
</dbReference>
<dbReference type="AlphaFoldDB" id="A0A4U1EYB3"/>
<dbReference type="GO" id="GO:0003735">
    <property type="term" value="F:structural constituent of ribosome"/>
    <property type="evidence" value="ECO:0007669"/>
    <property type="project" value="InterPro"/>
</dbReference>
<evidence type="ECO:0000256" key="1">
    <source>
        <dbReference type="ARBA" id="ARBA00008931"/>
    </source>
</evidence>
<dbReference type="Gene3D" id="3.30.60.300">
    <property type="match status" value="1"/>
</dbReference>
<dbReference type="InterPro" id="IPR047873">
    <property type="entry name" value="Ribosomal_uL16"/>
</dbReference>
<feature type="compositionally biased region" description="Pro residues" evidence="4">
    <location>
        <begin position="19"/>
        <end position="34"/>
    </location>
</feature>
<evidence type="ECO:0000313" key="5">
    <source>
        <dbReference type="EMBL" id="TKC41875.1"/>
    </source>
</evidence>
<keyword evidence="3" id="KW-0687">Ribonucleoprotein</keyword>
<comment type="similarity">
    <text evidence="1">Belongs to the universal ribosomal protein uL16 family.</text>
</comment>
<evidence type="ECO:0000256" key="4">
    <source>
        <dbReference type="SAM" id="MobiDB-lite"/>
    </source>
</evidence>